<dbReference type="Pfam" id="PF02104">
    <property type="entry name" value="SURF1"/>
    <property type="match status" value="1"/>
</dbReference>
<evidence type="ECO:0000256" key="6">
    <source>
        <dbReference type="RuleBase" id="RU363076"/>
    </source>
</evidence>
<keyword evidence="8" id="KW-1185">Reference proteome</keyword>
<keyword evidence="5 6" id="KW-0472">Membrane</keyword>
<comment type="caution">
    <text evidence="7">The sequence shown here is derived from an EMBL/GenBank/DDBJ whole genome shotgun (WGS) entry which is preliminary data.</text>
</comment>
<gene>
    <name evidence="7" type="ORF">IB286_10720</name>
</gene>
<proteinExistence type="inferred from homology"/>
<dbReference type="PROSITE" id="PS50895">
    <property type="entry name" value="SURF1"/>
    <property type="match status" value="1"/>
</dbReference>
<dbReference type="Proteomes" id="UP000610558">
    <property type="component" value="Unassembled WGS sequence"/>
</dbReference>
<comment type="similarity">
    <text evidence="2 6">Belongs to the SURF1 family.</text>
</comment>
<feature type="transmembrane region" description="Helical" evidence="6">
    <location>
        <begin position="199"/>
        <end position="220"/>
    </location>
</feature>
<evidence type="ECO:0000256" key="2">
    <source>
        <dbReference type="ARBA" id="ARBA00007165"/>
    </source>
</evidence>
<dbReference type="AlphaFoldDB" id="A0A927C3S7"/>
<dbReference type="CDD" id="cd06662">
    <property type="entry name" value="SURF1"/>
    <property type="match status" value="1"/>
</dbReference>
<evidence type="ECO:0000256" key="3">
    <source>
        <dbReference type="ARBA" id="ARBA00022692"/>
    </source>
</evidence>
<reference evidence="7" key="1">
    <citation type="submission" date="2020-09" db="EMBL/GenBank/DDBJ databases">
        <authorList>
            <person name="Yoon J.-W."/>
        </authorList>
    </citation>
    <scope>NUCLEOTIDE SEQUENCE</scope>
    <source>
        <strain evidence="7">KMU-158</strain>
    </source>
</reference>
<evidence type="ECO:0000256" key="1">
    <source>
        <dbReference type="ARBA" id="ARBA00004370"/>
    </source>
</evidence>
<comment type="subcellular location">
    <subcellularLocation>
        <location evidence="6">Cell membrane</location>
        <topology evidence="6">Multi-pass membrane protein</topology>
    </subcellularLocation>
    <subcellularLocation>
        <location evidence="1">Membrane</location>
    </subcellularLocation>
</comment>
<dbReference type="EMBL" id="JACXLD010000005">
    <property type="protein sequence ID" value="MBD2859477.1"/>
    <property type="molecule type" value="Genomic_DNA"/>
</dbReference>
<accession>A0A927C3S7</accession>
<evidence type="ECO:0000313" key="7">
    <source>
        <dbReference type="EMBL" id="MBD2859477.1"/>
    </source>
</evidence>
<dbReference type="InterPro" id="IPR002994">
    <property type="entry name" value="Surf1/Shy1"/>
</dbReference>
<comment type="caution">
    <text evidence="6">Lacks conserved residue(s) required for the propagation of feature annotation.</text>
</comment>
<dbReference type="GO" id="GO:0005886">
    <property type="term" value="C:plasma membrane"/>
    <property type="evidence" value="ECO:0007669"/>
    <property type="project" value="UniProtKB-SubCell"/>
</dbReference>
<dbReference type="PANTHER" id="PTHR23427">
    <property type="entry name" value="SURFEIT LOCUS PROTEIN"/>
    <property type="match status" value="1"/>
</dbReference>
<organism evidence="7 8">
    <name type="scientific">Spongiibacter pelagi</name>
    <dbReference type="NCBI Taxonomy" id="2760804"/>
    <lineage>
        <taxon>Bacteria</taxon>
        <taxon>Pseudomonadati</taxon>
        <taxon>Pseudomonadota</taxon>
        <taxon>Gammaproteobacteria</taxon>
        <taxon>Cellvibrionales</taxon>
        <taxon>Spongiibacteraceae</taxon>
        <taxon>Spongiibacter</taxon>
    </lineage>
</organism>
<evidence type="ECO:0000256" key="5">
    <source>
        <dbReference type="ARBA" id="ARBA00023136"/>
    </source>
</evidence>
<keyword evidence="4 6" id="KW-1133">Transmembrane helix</keyword>
<evidence type="ECO:0000256" key="4">
    <source>
        <dbReference type="ARBA" id="ARBA00022989"/>
    </source>
</evidence>
<evidence type="ECO:0000313" key="8">
    <source>
        <dbReference type="Proteomes" id="UP000610558"/>
    </source>
</evidence>
<dbReference type="PANTHER" id="PTHR23427:SF2">
    <property type="entry name" value="SURFEIT LOCUS PROTEIN 1"/>
    <property type="match status" value="1"/>
</dbReference>
<name>A0A927C3S7_9GAMM</name>
<sequence>MLAVLGLAAFISFIALGNWQVERRAWKLDLIERVNARVHAQAVSAPLPSEWVSITRDSHEYLHVFLTGHFVQGKDTLVVAATDLGSGYWVMTPFKTERRGTVYINRGYIGQGVSPAAPPTGELRLEGLLRMNEPVGSVLRENQPEQDRWFSRDVLTMADQHGLSVAPYFVDAAKAQPGSPGGNGPVGGLTVIQFHNSHLVYILTWYGLALMVLVAAFLVWREERRRAISPQD</sequence>
<protein>
    <recommendedName>
        <fullName evidence="6">SURF1-like protein</fullName>
    </recommendedName>
</protein>
<dbReference type="InterPro" id="IPR045214">
    <property type="entry name" value="Surf1/Surf4"/>
</dbReference>
<keyword evidence="6" id="KW-1003">Cell membrane</keyword>
<keyword evidence="3 6" id="KW-0812">Transmembrane</keyword>